<keyword evidence="2" id="KW-1185">Reference proteome</keyword>
<evidence type="ECO:0000313" key="2">
    <source>
        <dbReference type="Proteomes" id="UP000595254"/>
    </source>
</evidence>
<proteinExistence type="predicted"/>
<sequence length="258" mass="29243">MSFLGGFFVSDTMNKKDHIHYIPPQGDYFTFNDEDHYLAKGMEWGLLTARSVKKELVFKTGRHEERVTLKGYQEYGIDGQFNTIVLEFDDGELTCIHPAYLKEMQSAGFAKELLSGGSTEYSAKKEVTDKATSEEATSVEKPAVVKKAKAKKAPAKPKLELPEEKVHFTASVKEFTEKMNHFTGETDEVVLFENVKIIGEAELYIGDAWCGYSKTLKKLELEEGVELEFDGKIVDKKFSKEVRYKVNNPSKLKKVENN</sequence>
<name>A0A974NM38_PERPY</name>
<evidence type="ECO:0000313" key="1">
    <source>
        <dbReference type="EMBL" id="QQT00426.1"/>
    </source>
</evidence>
<dbReference type="Proteomes" id="UP000595254">
    <property type="component" value="Chromosome"/>
</dbReference>
<accession>A0A974NM38</accession>
<organism evidence="1 2">
    <name type="scientific">Peribacillus psychrosaccharolyticus</name>
    <name type="common">Bacillus psychrosaccharolyticus</name>
    <dbReference type="NCBI Taxonomy" id="1407"/>
    <lineage>
        <taxon>Bacteria</taxon>
        <taxon>Bacillati</taxon>
        <taxon>Bacillota</taxon>
        <taxon>Bacilli</taxon>
        <taxon>Bacillales</taxon>
        <taxon>Bacillaceae</taxon>
        <taxon>Peribacillus</taxon>
    </lineage>
</organism>
<protein>
    <submittedName>
        <fullName evidence="1">Uncharacterized protein</fullName>
    </submittedName>
</protein>
<dbReference type="EMBL" id="CP068053">
    <property type="protein sequence ID" value="QQT00426.1"/>
    <property type="molecule type" value="Genomic_DNA"/>
</dbReference>
<dbReference type="KEGG" id="ppsr:I6J18_23195"/>
<dbReference type="AlphaFoldDB" id="A0A974NM38"/>
<reference evidence="1 2" key="1">
    <citation type="submission" date="2021-01" db="EMBL/GenBank/DDBJ databases">
        <title>FDA dAtabase for Regulatory Grade micrObial Sequences (FDA-ARGOS): Supporting development and validation of Infectious Disease Dx tests.</title>
        <authorList>
            <person name="Nelson B."/>
            <person name="Plummer A."/>
            <person name="Tallon L."/>
            <person name="Sadzewicz L."/>
            <person name="Zhao X."/>
            <person name="Boylan J."/>
            <person name="Ott S."/>
            <person name="Bowen H."/>
            <person name="Vavikolanu K."/>
            <person name="Mehta A."/>
            <person name="Aluvathingal J."/>
            <person name="Nadendla S."/>
            <person name="Myers T."/>
            <person name="Yan Y."/>
            <person name="Sichtig H."/>
        </authorList>
    </citation>
    <scope>NUCLEOTIDE SEQUENCE [LARGE SCALE GENOMIC DNA]</scope>
    <source>
        <strain evidence="1 2">FDAARGOS_1161</strain>
    </source>
</reference>
<gene>
    <name evidence="1" type="ORF">I6J18_23195</name>
</gene>